<sequence length="394" mass="45521">MRFFFHHLMAWPYVTEEMVNKYDAAWVTFPNKHYDPEKGVKLYERYLSELEYAEKIGFDGVCVNEHHQTAYGTMPSPNIMAAALASRTSKVKIAVLGNAIPLRDNPLRIAEEIAMLDVLTNGRIISGFVRGIGPEYHSFSKDPTLSRDKFYEAHDLITKAWTEEGPFEYYAEFTKLRYVNPWPRPVQSNPHPPIWIPSQGSLETIDWVAKKKYTYLQTYSSISNVRRVFTMFKEATLKYGYEASPFQMGWALPIYVAETDEQAKQEARRHIEYLFNDVFKMPQRMFFPDGYLTLKSTQKVLESKKGIGTSYLSFDELYEKEYVIVGSAKTVREKIKKYQEEFGFGNLLGMMHFGTLPHHLTIKNMDLFASEVMPFLRNLGENSMNEVAAAADNT</sequence>
<feature type="domain" description="Luciferase-like" evidence="3">
    <location>
        <begin position="45"/>
        <end position="340"/>
    </location>
</feature>
<evidence type="ECO:0000256" key="1">
    <source>
        <dbReference type="ARBA" id="ARBA00023002"/>
    </source>
</evidence>
<dbReference type="PANTHER" id="PTHR30137:SF8">
    <property type="entry name" value="BLR5498 PROTEIN"/>
    <property type="match status" value="1"/>
</dbReference>
<keyword evidence="5" id="KW-1185">Reference proteome</keyword>
<comment type="caution">
    <text evidence="4">The sequence shown here is derived from an EMBL/GenBank/DDBJ whole genome shotgun (WGS) entry which is preliminary data.</text>
</comment>
<gene>
    <name evidence="4" type="ORF">J2Z37_003289</name>
</gene>
<proteinExistence type="predicted"/>
<keyword evidence="1" id="KW-0560">Oxidoreductase</keyword>
<dbReference type="RefSeq" id="WP_209811290.1">
    <property type="nucleotide sequence ID" value="NZ_JAGGKT010000010.1"/>
</dbReference>
<dbReference type="InterPro" id="IPR050766">
    <property type="entry name" value="Bact_Lucif_Oxidored"/>
</dbReference>
<dbReference type="EMBL" id="JAGGKT010000010">
    <property type="protein sequence ID" value="MBP1933276.1"/>
    <property type="molecule type" value="Genomic_DNA"/>
</dbReference>
<dbReference type="InterPro" id="IPR036661">
    <property type="entry name" value="Luciferase-like_sf"/>
</dbReference>
<name>A0ABS4GSQ6_9BACL</name>
<dbReference type="PANTHER" id="PTHR30137">
    <property type="entry name" value="LUCIFERASE-LIKE MONOOXYGENASE"/>
    <property type="match status" value="1"/>
</dbReference>
<evidence type="ECO:0000256" key="2">
    <source>
        <dbReference type="ARBA" id="ARBA00023033"/>
    </source>
</evidence>
<keyword evidence="2" id="KW-0503">Monooxygenase</keyword>
<dbReference type="Gene3D" id="3.20.20.30">
    <property type="entry name" value="Luciferase-like domain"/>
    <property type="match status" value="1"/>
</dbReference>
<dbReference type="InterPro" id="IPR011251">
    <property type="entry name" value="Luciferase-like_dom"/>
</dbReference>
<protein>
    <submittedName>
        <fullName evidence="4">Alkanesulfonate monooxygenase SsuD/methylene tetrahydromethanopterin reductase-like flavin-dependent oxidoreductase (Luciferase family)</fullName>
    </submittedName>
</protein>
<dbReference type="Proteomes" id="UP001519343">
    <property type="component" value="Unassembled WGS sequence"/>
</dbReference>
<evidence type="ECO:0000313" key="5">
    <source>
        <dbReference type="Proteomes" id="UP001519343"/>
    </source>
</evidence>
<evidence type="ECO:0000313" key="4">
    <source>
        <dbReference type="EMBL" id="MBP1933276.1"/>
    </source>
</evidence>
<organism evidence="4 5">
    <name type="scientific">Ammoniphilus resinae</name>
    <dbReference type="NCBI Taxonomy" id="861532"/>
    <lineage>
        <taxon>Bacteria</taxon>
        <taxon>Bacillati</taxon>
        <taxon>Bacillota</taxon>
        <taxon>Bacilli</taxon>
        <taxon>Bacillales</taxon>
        <taxon>Paenibacillaceae</taxon>
        <taxon>Aneurinibacillus group</taxon>
        <taxon>Ammoniphilus</taxon>
    </lineage>
</organism>
<reference evidence="4 5" key="1">
    <citation type="submission" date="2021-03" db="EMBL/GenBank/DDBJ databases">
        <title>Genomic Encyclopedia of Type Strains, Phase IV (KMG-IV): sequencing the most valuable type-strain genomes for metagenomic binning, comparative biology and taxonomic classification.</title>
        <authorList>
            <person name="Goeker M."/>
        </authorList>
    </citation>
    <scope>NUCLEOTIDE SEQUENCE [LARGE SCALE GENOMIC DNA]</scope>
    <source>
        <strain evidence="4 5">DSM 24738</strain>
    </source>
</reference>
<evidence type="ECO:0000259" key="3">
    <source>
        <dbReference type="Pfam" id="PF00296"/>
    </source>
</evidence>
<accession>A0ABS4GSQ6</accession>
<dbReference type="SUPFAM" id="SSF51679">
    <property type="entry name" value="Bacterial luciferase-like"/>
    <property type="match status" value="1"/>
</dbReference>
<dbReference type="Pfam" id="PF00296">
    <property type="entry name" value="Bac_luciferase"/>
    <property type="match status" value="1"/>
</dbReference>